<dbReference type="EMBL" id="JAGKSP010000004">
    <property type="protein sequence ID" value="MBP3963578.1"/>
    <property type="molecule type" value="Genomic_DNA"/>
</dbReference>
<protein>
    <submittedName>
        <fullName evidence="2">Uncharacterized protein</fullName>
    </submittedName>
</protein>
<evidence type="ECO:0000313" key="2">
    <source>
        <dbReference type="EMBL" id="MBP3961751.1"/>
    </source>
</evidence>
<reference evidence="2 4" key="1">
    <citation type="submission" date="2021-04" db="EMBL/GenBank/DDBJ databases">
        <title>Paenibacillus sp. DLE-14 whole genome sequence.</title>
        <authorList>
            <person name="Ham Y.J."/>
        </authorList>
    </citation>
    <scope>NUCLEOTIDE SEQUENCE [LARGE SCALE GENOMIC DNA]</scope>
    <source>
        <strain evidence="2 4">DLE-14</strain>
    </source>
</reference>
<evidence type="ECO:0000313" key="3">
    <source>
        <dbReference type="EMBL" id="MBP3963578.1"/>
    </source>
</evidence>
<name>A0ABS5C6X3_9BACL</name>
<proteinExistence type="predicted"/>
<keyword evidence="4" id="KW-1185">Reference proteome</keyword>
<dbReference type="Proteomes" id="UP000673394">
    <property type="component" value="Unassembled WGS sequence"/>
</dbReference>
<feature type="compositionally biased region" description="Basic residues" evidence="1">
    <location>
        <begin position="56"/>
        <end position="78"/>
    </location>
</feature>
<sequence length="78" mass="8661">MFCWIGKVIIVKNNGTVLFGDANILPEFGENPEAEEEVDEELDGEDVLVDEEVTANRRKSKKGKKAASPVGKKKSKKR</sequence>
<feature type="region of interest" description="Disordered" evidence="1">
    <location>
        <begin position="29"/>
        <end position="78"/>
    </location>
</feature>
<evidence type="ECO:0000313" key="4">
    <source>
        <dbReference type="Proteomes" id="UP000673394"/>
    </source>
</evidence>
<comment type="caution">
    <text evidence="2">The sequence shown here is derived from an EMBL/GenBank/DDBJ whole genome shotgun (WGS) entry which is preliminary data.</text>
</comment>
<dbReference type="EMBL" id="JAGKSP010000001">
    <property type="protein sequence ID" value="MBP3961751.1"/>
    <property type="molecule type" value="Genomic_DNA"/>
</dbReference>
<gene>
    <name evidence="2" type="ORF">I8J30_03440</name>
    <name evidence="3" type="ORF">I8J30_12755</name>
</gene>
<accession>A0ABS5C6X3</accession>
<organism evidence="2 4">
    <name type="scientific">Paenibacillus lignilyticus</name>
    <dbReference type="NCBI Taxonomy" id="1172615"/>
    <lineage>
        <taxon>Bacteria</taxon>
        <taxon>Bacillati</taxon>
        <taxon>Bacillota</taxon>
        <taxon>Bacilli</taxon>
        <taxon>Bacillales</taxon>
        <taxon>Paenibacillaceae</taxon>
        <taxon>Paenibacillus</taxon>
    </lineage>
</organism>
<evidence type="ECO:0000256" key="1">
    <source>
        <dbReference type="SAM" id="MobiDB-lite"/>
    </source>
</evidence>
<dbReference type="RefSeq" id="WP_210655374.1">
    <property type="nucleotide sequence ID" value="NZ_JAGKSP010000001.1"/>
</dbReference>
<feature type="compositionally biased region" description="Acidic residues" evidence="1">
    <location>
        <begin position="30"/>
        <end position="53"/>
    </location>
</feature>